<dbReference type="SUPFAM" id="SSF54637">
    <property type="entry name" value="Thioesterase/thiol ester dehydrase-isomerase"/>
    <property type="match status" value="1"/>
</dbReference>
<dbReference type="InterPro" id="IPR003736">
    <property type="entry name" value="PAAI_dom"/>
</dbReference>
<evidence type="ECO:0000259" key="3">
    <source>
        <dbReference type="Pfam" id="PF03061"/>
    </source>
</evidence>
<dbReference type="InterPro" id="IPR029069">
    <property type="entry name" value="HotDog_dom_sf"/>
</dbReference>
<dbReference type="Pfam" id="PF03061">
    <property type="entry name" value="4HBT"/>
    <property type="match status" value="1"/>
</dbReference>
<comment type="similarity">
    <text evidence="1">Belongs to the thioesterase PaaI family.</text>
</comment>
<dbReference type="CDD" id="cd03443">
    <property type="entry name" value="PaaI_thioesterase"/>
    <property type="match status" value="1"/>
</dbReference>
<evidence type="ECO:0000256" key="2">
    <source>
        <dbReference type="ARBA" id="ARBA00022801"/>
    </source>
</evidence>
<dbReference type="Gene3D" id="3.10.129.10">
    <property type="entry name" value="Hotdog Thioesterase"/>
    <property type="match status" value="1"/>
</dbReference>
<dbReference type="GO" id="GO:0047617">
    <property type="term" value="F:fatty acyl-CoA hydrolase activity"/>
    <property type="evidence" value="ECO:0007669"/>
    <property type="project" value="InterPro"/>
</dbReference>
<name>A0A3B0T433_9ZZZZ</name>
<dbReference type="NCBIfam" id="TIGR00369">
    <property type="entry name" value="unchar_dom_1"/>
    <property type="match status" value="1"/>
</dbReference>
<dbReference type="PANTHER" id="PTHR21660:SF1">
    <property type="entry name" value="ACYL-COENZYME A THIOESTERASE 13"/>
    <property type="match status" value="1"/>
</dbReference>
<reference evidence="4" key="1">
    <citation type="submission" date="2018-06" db="EMBL/GenBank/DDBJ databases">
        <authorList>
            <person name="Zhirakovskaya E."/>
        </authorList>
    </citation>
    <scope>NUCLEOTIDE SEQUENCE</scope>
</reference>
<protein>
    <submittedName>
        <fullName evidence="4">Thioesterase superfamily protein</fullName>
    </submittedName>
</protein>
<dbReference type="PANTHER" id="PTHR21660">
    <property type="entry name" value="THIOESTERASE SUPERFAMILY MEMBER-RELATED"/>
    <property type="match status" value="1"/>
</dbReference>
<evidence type="ECO:0000256" key="1">
    <source>
        <dbReference type="ARBA" id="ARBA00008324"/>
    </source>
</evidence>
<dbReference type="InterPro" id="IPR006683">
    <property type="entry name" value="Thioestr_dom"/>
</dbReference>
<dbReference type="AlphaFoldDB" id="A0A3B0T433"/>
<keyword evidence="2" id="KW-0378">Hydrolase</keyword>
<feature type="domain" description="Thioesterase" evidence="3">
    <location>
        <begin position="54"/>
        <end position="128"/>
    </location>
</feature>
<dbReference type="EMBL" id="UOEL01000092">
    <property type="protein sequence ID" value="VAW12698.1"/>
    <property type="molecule type" value="Genomic_DNA"/>
</dbReference>
<accession>A0A3B0T433</accession>
<dbReference type="InterPro" id="IPR039298">
    <property type="entry name" value="ACOT13"/>
</dbReference>
<sequence length="152" mass="16638">MNKPLTYFQTQIGKDSSQSPSPLMRWLNPTLLRVSEGVLEYSYVIREEMTNPLGILHGGTTAAIIDDAVGAAVFSLGKPDMYTTVNLAVDYFASAKAGDTIIAKTSIVKNGNQIVNTSCEIWNADRTRMIAKGHSNLIKLQKRDNTDLSSKT</sequence>
<organism evidence="4">
    <name type="scientific">hydrothermal vent metagenome</name>
    <dbReference type="NCBI Taxonomy" id="652676"/>
    <lineage>
        <taxon>unclassified sequences</taxon>
        <taxon>metagenomes</taxon>
        <taxon>ecological metagenomes</taxon>
    </lineage>
</organism>
<gene>
    <name evidence="4" type="ORF">MNBD_BACTEROID03-2392</name>
</gene>
<evidence type="ECO:0000313" key="4">
    <source>
        <dbReference type="EMBL" id="VAW12698.1"/>
    </source>
</evidence>
<proteinExistence type="inferred from homology"/>